<dbReference type="Gene3D" id="3.90.226.10">
    <property type="entry name" value="2-enoyl-CoA Hydratase, Chain A, domain 1"/>
    <property type="match status" value="1"/>
</dbReference>
<dbReference type="EMBL" id="JAOB01000041">
    <property type="protein sequence ID" value="EUA43842.1"/>
    <property type="molecule type" value="Genomic_DNA"/>
</dbReference>
<proteinExistence type="predicted"/>
<dbReference type="InterPro" id="IPR029045">
    <property type="entry name" value="ClpP/crotonase-like_dom_sf"/>
</dbReference>
<reference evidence="1" key="1">
    <citation type="submission" date="2014-01" db="EMBL/GenBank/DDBJ databases">
        <authorList>
            <person name="Brown-Elliot B."/>
            <person name="Wallace R."/>
            <person name="Lenaerts A."/>
            <person name="Ordway D."/>
            <person name="DeGroote M.A."/>
            <person name="Parker T."/>
            <person name="Sizemore C."/>
            <person name="Tallon L.J."/>
            <person name="Sadzewicz L.K."/>
            <person name="Sengamalay N."/>
            <person name="Fraser C.M."/>
            <person name="Hine E."/>
            <person name="Shefchek K.A."/>
            <person name="Das S.P."/>
            <person name="Tettelin H."/>
        </authorList>
    </citation>
    <scope>NUCLEOTIDE SEQUENCE [LARGE SCALE GENOMIC DNA]</scope>
    <source>
        <strain evidence="1">4042</strain>
    </source>
</reference>
<protein>
    <submittedName>
        <fullName evidence="1">Enoyl-CoA hydratase, EchA3 domain protein</fullName>
    </submittedName>
</protein>
<name>X8BIC2_MYCXE</name>
<sequence>GHAIAMGAFLLSSGIIELPRRLQHSGQRGRDRYDDSVPGVGNHEASVDAVGVSAGRWAGQTFFGETAIAAGWIDEIVLPEMVRSRAEEAAREFATLNQHAHAATKLRTRAEALNGIRAGIDGMATEFGL</sequence>
<dbReference type="SUPFAM" id="SSF52096">
    <property type="entry name" value="ClpP/crotonase"/>
    <property type="match status" value="1"/>
</dbReference>
<comment type="caution">
    <text evidence="1">The sequence shown here is derived from an EMBL/GenBank/DDBJ whole genome shotgun (WGS) entry which is preliminary data.</text>
</comment>
<dbReference type="AlphaFoldDB" id="X8BIC2"/>
<dbReference type="PATRIC" id="fig|1299334.3.peg.4054"/>
<organism evidence="1">
    <name type="scientific">Mycobacterium xenopi 4042</name>
    <dbReference type="NCBI Taxonomy" id="1299334"/>
    <lineage>
        <taxon>Bacteria</taxon>
        <taxon>Bacillati</taxon>
        <taxon>Actinomycetota</taxon>
        <taxon>Actinomycetes</taxon>
        <taxon>Mycobacteriales</taxon>
        <taxon>Mycobacteriaceae</taxon>
        <taxon>Mycobacterium</taxon>
    </lineage>
</organism>
<feature type="non-terminal residue" evidence="1">
    <location>
        <position position="1"/>
    </location>
</feature>
<evidence type="ECO:0000313" key="1">
    <source>
        <dbReference type="EMBL" id="EUA43842.1"/>
    </source>
</evidence>
<gene>
    <name evidence="1" type="ORF">I553_2668</name>
</gene>
<accession>X8BIC2</accession>